<dbReference type="Pfam" id="PF00501">
    <property type="entry name" value="AMP-binding"/>
    <property type="match status" value="1"/>
</dbReference>
<dbReference type="GO" id="GO:0031956">
    <property type="term" value="F:medium-chain fatty acid-CoA ligase activity"/>
    <property type="evidence" value="ECO:0007669"/>
    <property type="project" value="TreeGrafter"/>
</dbReference>
<dbReference type="AlphaFoldDB" id="A0A9X2L4Z9"/>
<sequence>MFKSRLHMFEFKKKEAPHVFLSSQHGMYTYSDLERFTAFFKDLVEEKADSLKWPVAFLSESSDMLIFGIAACWKLGIPFIPINPKVKDDELKEYLEALKPVLVFTDTGNRRRLGDDHVVKMDENFFLNAFTHDVRNIDLPEPDSIKDSQIFGYFFTSGTTSKPKVVPLKRRQIISAAEASAQNFKPDPNHFWLLCLPLNHIGGISIILRSVIYDTAIYRLGEFHEEMVKEFLGENKRFQAASLVPTMLKRLLDDPLFKTHREFKSILLGGGPISETLLKKSAERGIPIVSSYGMTETCAQIIANPLLAPSGMYTPLKSVGKPFPPNEMQIRDDNGKVLGKNQSGALWLKGPQVFDGYYDSNENENRFDDDGWFNTGDYGHMNGFGHLFIESRRSDLIITGGENVNPAEVEEAMRKLSTIDEAVVIGLPDEEWGQKVTAVVTLKNGKTPELEEIREELKSHLTDFKIPKELKIVKDFPKTGTGKVKRWELVKQFG</sequence>
<dbReference type="Gene3D" id="3.40.50.12780">
    <property type="entry name" value="N-terminal domain of ligase-like"/>
    <property type="match status" value="1"/>
</dbReference>
<dbReference type="Gene3D" id="3.30.300.30">
    <property type="match status" value="1"/>
</dbReference>
<comment type="caution">
    <text evidence="3">The sequence shown here is derived from an EMBL/GenBank/DDBJ whole genome shotgun (WGS) entry which is preliminary data.</text>
</comment>
<feature type="domain" description="AMP-binding enzyme C-terminal" evidence="2">
    <location>
        <begin position="408"/>
        <end position="483"/>
    </location>
</feature>
<dbReference type="SUPFAM" id="SSF56801">
    <property type="entry name" value="Acetyl-CoA synthetase-like"/>
    <property type="match status" value="1"/>
</dbReference>
<protein>
    <submittedName>
        <fullName evidence="3">AMP-binding protein</fullName>
    </submittedName>
</protein>
<dbReference type="Proteomes" id="UP001139125">
    <property type="component" value="Unassembled WGS sequence"/>
</dbReference>
<reference evidence="3" key="1">
    <citation type="submission" date="2022-06" db="EMBL/GenBank/DDBJ databases">
        <title>Gracilimonas sp. CAU 1638 isolated from sea sediment.</title>
        <authorList>
            <person name="Kim W."/>
        </authorList>
    </citation>
    <scope>NUCLEOTIDE SEQUENCE</scope>
    <source>
        <strain evidence="3">CAU 1638</strain>
    </source>
</reference>
<feature type="domain" description="AMP-dependent synthetase/ligase" evidence="1">
    <location>
        <begin position="24"/>
        <end position="358"/>
    </location>
</feature>
<organism evidence="3 4">
    <name type="scientific">Gracilimonas sediminicola</name>
    <dbReference type="NCBI Taxonomy" id="2952158"/>
    <lineage>
        <taxon>Bacteria</taxon>
        <taxon>Pseudomonadati</taxon>
        <taxon>Balneolota</taxon>
        <taxon>Balneolia</taxon>
        <taxon>Balneolales</taxon>
        <taxon>Balneolaceae</taxon>
        <taxon>Gracilimonas</taxon>
    </lineage>
</organism>
<evidence type="ECO:0000313" key="4">
    <source>
        <dbReference type="Proteomes" id="UP001139125"/>
    </source>
</evidence>
<dbReference type="RefSeq" id="WP_255135381.1">
    <property type="nucleotide sequence ID" value="NZ_JANDBC010000003.1"/>
</dbReference>
<dbReference type="InterPro" id="IPR025110">
    <property type="entry name" value="AMP-bd_C"/>
</dbReference>
<dbReference type="GO" id="GO:0006631">
    <property type="term" value="P:fatty acid metabolic process"/>
    <property type="evidence" value="ECO:0007669"/>
    <property type="project" value="TreeGrafter"/>
</dbReference>
<keyword evidence="4" id="KW-1185">Reference proteome</keyword>
<dbReference type="InterPro" id="IPR045851">
    <property type="entry name" value="AMP-bd_C_sf"/>
</dbReference>
<dbReference type="InterPro" id="IPR000873">
    <property type="entry name" value="AMP-dep_synth/lig_dom"/>
</dbReference>
<dbReference type="Pfam" id="PF13193">
    <property type="entry name" value="AMP-binding_C"/>
    <property type="match status" value="1"/>
</dbReference>
<gene>
    <name evidence="3" type="ORF">NM125_12965</name>
</gene>
<accession>A0A9X2L4Z9</accession>
<evidence type="ECO:0000259" key="1">
    <source>
        <dbReference type="Pfam" id="PF00501"/>
    </source>
</evidence>
<evidence type="ECO:0000313" key="3">
    <source>
        <dbReference type="EMBL" id="MCP9292491.1"/>
    </source>
</evidence>
<evidence type="ECO:0000259" key="2">
    <source>
        <dbReference type="Pfam" id="PF13193"/>
    </source>
</evidence>
<dbReference type="PANTHER" id="PTHR43201">
    <property type="entry name" value="ACYL-COA SYNTHETASE"/>
    <property type="match status" value="1"/>
</dbReference>
<dbReference type="EMBL" id="JANDBC010000003">
    <property type="protein sequence ID" value="MCP9292491.1"/>
    <property type="molecule type" value="Genomic_DNA"/>
</dbReference>
<name>A0A9X2L4Z9_9BACT</name>
<proteinExistence type="predicted"/>
<dbReference type="InterPro" id="IPR042099">
    <property type="entry name" value="ANL_N_sf"/>
</dbReference>
<dbReference type="PANTHER" id="PTHR43201:SF32">
    <property type="entry name" value="2-SUCCINYLBENZOATE--COA LIGASE, CHLOROPLASTIC_PEROXISOMAL"/>
    <property type="match status" value="1"/>
</dbReference>